<dbReference type="InterPro" id="IPR012476">
    <property type="entry name" value="GLE1"/>
</dbReference>
<keyword evidence="3" id="KW-0813">Transport</keyword>
<gene>
    <name evidence="12" type="ORF">INT47_011320</name>
</gene>
<evidence type="ECO:0000256" key="11">
    <source>
        <dbReference type="SAM" id="MobiDB-lite"/>
    </source>
</evidence>
<comment type="subcellular location">
    <subcellularLocation>
        <location evidence="1">Nucleus</location>
        <location evidence="1">Nuclear pore complex</location>
    </subcellularLocation>
</comment>
<dbReference type="PANTHER" id="PTHR12960">
    <property type="entry name" value="GLE-1-RELATED"/>
    <property type="match status" value="1"/>
</dbReference>
<dbReference type="InterPro" id="IPR038506">
    <property type="entry name" value="GLE1-like_sf"/>
</dbReference>
<keyword evidence="4" id="KW-0509">mRNA transport</keyword>
<accession>A0A8H7V7N1</accession>
<evidence type="ECO:0000256" key="1">
    <source>
        <dbReference type="ARBA" id="ARBA00004567"/>
    </source>
</evidence>
<evidence type="ECO:0000256" key="9">
    <source>
        <dbReference type="ARBA" id="ARBA00026227"/>
    </source>
</evidence>
<dbReference type="GO" id="GO:0044614">
    <property type="term" value="C:nuclear pore cytoplasmic filaments"/>
    <property type="evidence" value="ECO:0007669"/>
    <property type="project" value="TreeGrafter"/>
</dbReference>
<dbReference type="GO" id="GO:0000822">
    <property type="term" value="F:inositol hexakisphosphate binding"/>
    <property type="evidence" value="ECO:0007669"/>
    <property type="project" value="TreeGrafter"/>
</dbReference>
<dbReference type="Pfam" id="PF07817">
    <property type="entry name" value="GLE1"/>
    <property type="match status" value="1"/>
</dbReference>
<dbReference type="OrthoDB" id="420884at2759"/>
<evidence type="ECO:0000256" key="2">
    <source>
        <dbReference type="ARBA" id="ARBA00011056"/>
    </source>
</evidence>
<evidence type="ECO:0000256" key="4">
    <source>
        <dbReference type="ARBA" id="ARBA00022816"/>
    </source>
</evidence>
<keyword evidence="5" id="KW-0653">Protein transport</keyword>
<sequence>QKIITNPNVFTCIDIDSGSESDDYQRNTTSSRKCKYYNKYKKQQQNLVKLGCTYNVLDEFKRLSLTQIPNCIDHQIDLKEQQFQIALEKERAAIIQRNKKRNEELNQKYKAMASEIESKSLLDDDQEDKVFEEKLKSRKKAIEDAIALDKKRADAESAEAKAKAEKLQKEADEKAAQTAKDKADKEAADSKSKLELSAATSAQGLEEYKKHFAKIEHYQKNIRPKLDDPAFSKLCYPHRITLNKSTIQLKFDHPTILVKYTAVFNCLMAMKQKSNDAYEVLLNYLAKVILRLVKKDGIPTPYAIYYLARYSYLLCATVPEFMDYLLGRLMKRCPYLIPQYHDEDNVSLEEGLELRRYGYSDKVNRVRENFSQHLTTQECYLKFYGALCQTVPDPGQPANPYPIKHAWIYLARICNMPLREITPALIISLLDYAGQSLLDAYPHQTPKLFRLIQSVILPNFPKRDPDNSAAISRVGQTLEEYFKTGKVKRVAETVTFEHRK</sequence>
<keyword evidence="8" id="KW-0539">Nucleus</keyword>
<keyword evidence="13" id="KW-1185">Reference proteome</keyword>
<evidence type="ECO:0000256" key="3">
    <source>
        <dbReference type="ARBA" id="ARBA00022448"/>
    </source>
</evidence>
<evidence type="ECO:0000313" key="13">
    <source>
        <dbReference type="Proteomes" id="UP000603453"/>
    </source>
</evidence>
<protein>
    <recommendedName>
        <fullName evidence="9">mRNA export factor GLE1</fullName>
    </recommendedName>
    <alternativeName>
        <fullName evidence="10">Nucleoporin GLE1</fullName>
    </alternativeName>
</protein>
<dbReference type="GO" id="GO:0005737">
    <property type="term" value="C:cytoplasm"/>
    <property type="evidence" value="ECO:0007669"/>
    <property type="project" value="TreeGrafter"/>
</dbReference>
<comment type="caution">
    <text evidence="12">The sequence shown here is derived from an EMBL/GenBank/DDBJ whole genome shotgun (WGS) entry which is preliminary data.</text>
</comment>
<evidence type="ECO:0000256" key="7">
    <source>
        <dbReference type="ARBA" id="ARBA00023132"/>
    </source>
</evidence>
<dbReference type="PANTHER" id="PTHR12960:SF0">
    <property type="entry name" value="MRNA EXPORT FACTOR GLE1"/>
    <property type="match status" value="1"/>
</dbReference>
<reference evidence="12" key="1">
    <citation type="submission" date="2020-12" db="EMBL/GenBank/DDBJ databases">
        <title>Metabolic potential, ecology and presence of endohyphal bacteria is reflected in genomic diversity of Mucoromycotina.</title>
        <authorList>
            <person name="Muszewska A."/>
            <person name="Okrasinska A."/>
            <person name="Steczkiewicz K."/>
            <person name="Drgas O."/>
            <person name="Orlowska M."/>
            <person name="Perlinska-Lenart U."/>
            <person name="Aleksandrzak-Piekarczyk T."/>
            <person name="Szatraj K."/>
            <person name="Zielenkiewicz U."/>
            <person name="Pilsyk S."/>
            <person name="Malc E."/>
            <person name="Mieczkowski P."/>
            <person name="Kruszewska J.S."/>
            <person name="Biernat P."/>
            <person name="Pawlowska J."/>
        </authorList>
    </citation>
    <scope>NUCLEOTIDE SEQUENCE</scope>
    <source>
        <strain evidence="12">WA0000017839</strain>
    </source>
</reference>
<evidence type="ECO:0000313" key="12">
    <source>
        <dbReference type="EMBL" id="KAG2213171.1"/>
    </source>
</evidence>
<name>A0A8H7V7N1_9FUNG</name>
<dbReference type="Proteomes" id="UP000603453">
    <property type="component" value="Unassembled WGS sequence"/>
</dbReference>
<evidence type="ECO:0000256" key="10">
    <source>
        <dbReference type="ARBA" id="ARBA00029983"/>
    </source>
</evidence>
<evidence type="ECO:0000256" key="5">
    <source>
        <dbReference type="ARBA" id="ARBA00022927"/>
    </source>
</evidence>
<keyword evidence="6" id="KW-0811">Translocation</keyword>
<comment type="similarity">
    <text evidence="2">Belongs to the GLE1 family.</text>
</comment>
<feature type="non-terminal residue" evidence="12">
    <location>
        <position position="1"/>
    </location>
</feature>
<dbReference type="Gene3D" id="1.25.40.510">
    <property type="entry name" value="GLE1-like"/>
    <property type="match status" value="1"/>
</dbReference>
<proteinExistence type="inferred from homology"/>
<dbReference type="AlphaFoldDB" id="A0A8H7V7N1"/>
<dbReference type="GO" id="GO:0031369">
    <property type="term" value="F:translation initiation factor binding"/>
    <property type="evidence" value="ECO:0007669"/>
    <property type="project" value="TreeGrafter"/>
</dbReference>
<dbReference type="GO" id="GO:0015031">
    <property type="term" value="P:protein transport"/>
    <property type="evidence" value="ECO:0007669"/>
    <property type="project" value="UniProtKB-KW"/>
</dbReference>
<feature type="region of interest" description="Disordered" evidence="11">
    <location>
        <begin position="159"/>
        <end position="193"/>
    </location>
</feature>
<dbReference type="EMBL" id="JAEPRD010000004">
    <property type="protein sequence ID" value="KAG2213171.1"/>
    <property type="molecule type" value="Genomic_DNA"/>
</dbReference>
<keyword evidence="7" id="KW-0906">Nuclear pore complex</keyword>
<evidence type="ECO:0000256" key="8">
    <source>
        <dbReference type="ARBA" id="ARBA00023242"/>
    </source>
</evidence>
<dbReference type="GO" id="GO:0016973">
    <property type="term" value="P:poly(A)+ mRNA export from nucleus"/>
    <property type="evidence" value="ECO:0007669"/>
    <property type="project" value="InterPro"/>
</dbReference>
<organism evidence="12 13">
    <name type="scientific">Mucor saturninus</name>
    <dbReference type="NCBI Taxonomy" id="64648"/>
    <lineage>
        <taxon>Eukaryota</taxon>
        <taxon>Fungi</taxon>
        <taxon>Fungi incertae sedis</taxon>
        <taxon>Mucoromycota</taxon>
        <taxon>Mucoromycotina</taxon>
        <taxon>Mucoromycetes</taxon>
        <taxon>Mucorales</taxon>
        <taxon>Mucorineae</taxon>
        <taxon>Mucoraceae</taxon>
        <taxon>Mucor</taxon>
    </lineage>
</organism>
<evidence type="ECO:0000256" key="6">
    <source>
        <dbReference type="ARBA" id="ARBA00023010"/>
    </source>
</evidence>
<dbReference type="GO" id="GO:0005543">
    <property type="term" value="F:phospholipid binding"/>
    <property type="evidence" value="ECO:0007669"/>
    <property type="project" value="TreeGrafter"/>
</dbReference>